<dbReference type="GO" id="GO:0005829">
    <property type="term" value="C:cytosol"/>
    <property type="evidence" value="ECO:0007669"/>
    <property type="project" value="TreeGrafter"/>
</dbReference>
<dbReference type="CDD" id="cd00806">
    <property type="entry name" value="TrpRS_core"/>
    <property type="match status" value="1"/>
</dbReference>
<dbReference type="InterPro" id="IPR002306">
    <property type="entry name" value="Trp-tRNA-ligase"/>
</dbReference>
<dbReference type="GO" id="GO:0005524">
    <property type="term" value="F:ATP binding"/>
    <property type="evidence" value="ECO:0007669"/>
    <property type="project" value="UniProtKB-UniRule"/>
</dbReference>
<evidence type="ECO:0000256" key="7">
    <source>
        <dbReference type="ARBA" id="ARBA00049929"/>
    </source>
</evidence>
<sequence length="413" mass="46447">MLVGLQHVSTVFPGQAPRVLSGMRPTGRLHLGHYHGVLKNWVKLQTEYECFFFVADWHALTTHYNEPHVIEENVWDMVIDWLAAGVDPNSATLFIQSRIPEHAELHVLLSMITPLSWLERVPSYKDQQAQLKDRDLSTFGFLGYPLLQGADILIYRAAMVPVGEDQVAHVELTREVARRFNHLYGREPDYEARAEEAIKQIGKKNGKLYHELRRAYLERGDREALTTARALLERQKNITLGDKERLFGYLEGGGKIILPEPAALLAPTARMPGLDGRKMSKSYDNVIALRDDPAVIENKLKTMPTDPARVRRTDPGDPGKCPVWPFHLVYSDDKTRAWADQGCRSAGIGCLECKRPMIEAVLAELKPIQERAAEFARDPQLVRNIVAEGGKRAREIAGETLADVRAAMGLGYS</sequence>
<dbReference type="SUPFAM" id="SSF52374">
    <property type="entry name" value="Nucleotidylyl transferase"/>
    <property type="match status" value="1"/>
</dbReference>
<keyword evidence="3 8" id="KW-0547">Nucleotide-binding</keyword>
<evidence type="ECO:0000256" key="3">
    <source>
        <dbReference type="ARBA" id="ARBA00022741"/>
    </source>
</evidence>
<dbReference type="AlphaFoldDB" id="A0A1F6TM50"/>
<comment type="subcellular location">
    <subcellularLocation>
        <location evidence="8">Cytoplasm</location>
    </subcellularLocation>
</comment>
<dbReference type="NCBIfam" id="NF008922">
    <property type="entry name" value="PRK12283.1"/>
    <property type="match status" value="1"/>
</dbReference>
<dbReference type="EMBL" id="MFSU01000088">
    <property type="protein sequence ID" value="OGI46224.1"/>
    <property type="molecule type" value="Genomic_DNA"/>
</dbReference>
<dbReference type="PANTHER" id="PTHR43766:SF1">
    <property type="entry name" value="TRYPTOPHAN--TRNA LIGASE, MITOCHONDRIAL"/>
    <property type="match status" value="1"/>
</dbReference>
<protein>
    <recommendedName>
        <fullName evidence="8">Tryptophan--tRNA ligase</fullName>
        <ecNumber evidence="8">6.1.1.2</ecNumber>
    </recommendedName>
    <alternativeName>
        <fullName evidence="8">Tryptophanyl-tRNA synthetase</fullName>
        <shortName evidence="8">TrpRS</shortName>
    </alternativeName>
</protein>
<dbReference type="PANTHER" id="PTHR43766">
    <property type="entry name" value="TRYPTOPHAN--TRNA LIGASE, MITOCHONDRIAL"/>
    <property type="match status" value="1"/>
</dbReference>
<dbReference type="FunFam" id="1.10.240.10:FF:000005">
    <property type="entry name" value="Tryptophan--tRNA ligase"/>
    <property type="match status" value="1"/>
</dbReference>
<feature type="short sequence motif" description="'HIGH' region" evidence="8">
    <location>
        <begin position="25"/>
        <end position="33"/>
    </location>
</feature>
<proteinExistence type="inferred from homology"/>
<dbReference type="PROSITE" id="PS00178">
    <property type="entry name" value="AA_TRNA_LIGASE_I"/>
    <property type="match status" value="1"/>
</dbReference>
<comment type="caution">
    <text evidence="8">Lacks conserved residue(s) required for the propagation of feature annotation.</text>
</comment>
<dbReference type="Proteomes" id="UP000178885">
    <property type="component" value="Unassembled WGS sequence"/>
</dbReference>
<dbReference type="InterPro" id="IPR050203">
    <property type="entry name" value="Trp-tRNA_synthetase"/>
</dbReference>
<dbReference type="HAMAP" id="MF_00140_B">
    <property type="entry name" value="Trp_tRNA_synth_B"/>
    <property type="match status" value="1"/>
</dbReference>
<keyword evidence="4 8" id="KW-0067">ATP-binding</keyword>
<evidence type="ECO:0000313" key="11">
    <source>
        <dbReference type="Proteomes" id="UP000178885"/>
    </source>
</evidence>
<comment type="similarity">
    <text evidence="1 8 9">Belongs to the class-I aminoacyl-tRNA synthetase family.</text>
</comment>
<feature type="binding site" evidence="8">
    <location>
        <begin position="32"/>
        <end position="33"/>
    </location>
    <ligand>
        <name>ATP</name>
        <dbReference type="ChEBI" id="CHEBI:30616"/>
    </ligand>
</feature>
<evidence type="ECO:0000256" key="1">
    <source>
        <dbReference type="ARBA" id="ARBA00005594"/>
    </source>
</evidence>
<dbReference type="Gene3D" id="3.40.50.620">
    <property type="entry name" value="HUPs"/>
    <property type="match status" value="1"/>
</dbReference>
<comment type="function">
    <text evidence="8">Catalyzes the attachment of tryptophan to tRNA(Trp).</text>
</comment>
<evidence type="ECO:0000313" key="10">
    <source>
        <dbReference type="EMBL" id="OGI46224.1"/>
    </source>
</evidence>
<dbReference type="InterPro" id="IPR024109">
    <property type="entry name" value="Trp-tRNA-ligase_bac-type"/>
</dbReference>
<keyword evidence="5 8" id="KW-0648">Protein biosynthesis</keyword>
<keyword evidence="2 8" id="KW-0436">Ligase</keyword>
<feature type="binding site" evidence="8">
    <location>
        <begin position="278"/>
        <end position="282"/>
    </location>
    <ligand>
        <name>ATP</name>
        <dbReference type="ChEBI" id="CHEBI:30616"/>
    </ligand>
</feature>
<feature type="binding site" evidence="8">
    <location>
        <begin position="163"/>
        <end position="165"/>
    </location>
    <ligand>
        <name>ATP</name>
        <dbReference type="ChEBI" id="CHEBI:30616"/>
    </ligand>
</feature>
<dbReference type="GO" id="GO:0006436">
    <property type="term" value="P:tryptophanyl-tRNA aminoacylation"/>
    <property type="evidence" value="ECO:0007669"/>
    <property type="project" value="UniProtKB-UniRule"/>
</dbReference>
<dbReference type="InterPro" id="IPR002305">
    <property type="entry name" value="aa-tRNA-synth_Ic"/>
</dbReference>
<evidence type="ECO:0000256" key="8">
    <source>
        <dbReference type="HAMAP-Rule" id="MF_00140"/>
    </source>
</evidence>
<keyword evidence="8" id="KW-0963">Cytoplasm</keyword>
<comment type="subunit">
    <text evidence="8">Homodimer.</text>
</comment>
<gene>
    <name evidence="8" type="primary">trpS</name>
    <name evidence="10" type="ORF">A2151_02710</name>
</gene>
<reference evidence="10 11" key="1">
    <citation type="journal article" date="2016" name="Nat. Commun.">
        <title>Thousands of microbial genomes shed light on interconnected biogeochemical processes in an aquifer system.</title>
        <authorList>
            <person name="Anantharaman K."/>
            <person name="Brown C.T."/>
            <person name="Hug L.A."/>
            <person name="Sharon I."/>
            <person name="Castelle C.J."/>
            <person name="Probst A.J."/>
            <person name="Thomas B.C."/>
            <person name="Singh A."/>
            <person name="Wilkins M.J."/>
            <person name="Karaoz U."/>
            <person name="Brodie E.L."/>
            <person name="Williams K.H."/>
            <person name="Hubbard S.S."/>
            <person name="Banfield J.F."/>
        </authorList>
    </citation>
    <scope>NUCLEOTIDE SEQUENCE [LARGE SCALE GENOMIC DNA]</scope>
</reference>
<dbReference type="GO" id="GO:0004830">
    <property type="term" value="F:tryptophan-tRNA ligase activity"/>
    <property type="evidence" value="ECO:0007669"/>
    <property type="project" value="UniProtKB-UniRule"/>
</dbReference>
<dbReference type="InterPro" id="IPR014729">
    <property type="entry name" value="Rossmann-like_a/b/a_fold"/>
</dbReference>
<evidence type="ECO:0000256" key="9">
    <source>
        <dbReference type="RuleBase" id="RU363036"/>
    </source>
</evidence>
<dbReference type="InterPro" id="IPR001412">
    <property type="entry name" value="aa-tRNA-synth_I_CS"/>
</dbReference>
<evidence type="ECO:0000256" key="6">
    <source>
        <dbReference type="ARBA" id="ARBA00023146"/>
    </source>
</evidence>
<dbReference type="Pfam" id="PF00579">
    <property type="entry name" value="tRNA-synt_1b"/>
    <property type="match status" value="2"/>
</dbReference>
<comment type="caution">
    <text evidence="10">The sequence shown here is derived from an EMBL/GenBank/DDBJ whole genome shotgun (WGS) entry which is preliminary data.</text>
</comment>
<accession>A0A1F6TM50</accession>
<dbReference type="PRINTS" id="PR01039">
    <property type="entry name" value="TRNASYNTHTRP"/>
</dbReference>
<name>A0A1F6TM50_9PROT</name>
<evidence type="ECO:0000256" key="5">
    <source>
        <dbReference type="ARBA" id="ARBA00022917"/>
    </source>
</evidence>
<keyword evidence="6 8" id="KW-0030">Aminoacyl-tRNA synthetase</keyword>
<feature type="binding site" evidence="8">
    <location>
        <begin position="24"/>
        <end position="26"/>
    </location>
    <ligand>
        <name>ATP</name>
        <dbReference type="ChEBI" id="CHEBI:30616"/>
    </ligand>
</feature>
<dbReference type="NCBIfam" id="TIGR00233">
    <property type="entry name" value="trpS"/>
    <property type="match status" value="1"/>
</dbReference>
<dbReference type="Gene3D" id="1.10.240.10">
    <property type="entry name" value="Tyrosyl-Transfer RNA Synthetase"/>
    <property type="match status" value="1"/>
</dbReference>
<dbReference type="STRING" id="1817760.A2151_02710"/>
<evidence type="ECO:0000256" key="4">
    <source>
        <dbReference type="ARBA" id="ARBA00022840"/>
    </source>
</evidence>
<dbReference type="EC" id="6.1.1.2" evidence="8"/>
<feature type="binding site" evidence="8">
    <location>
        <position position="151"/>
    </location>
    <ligand>
        <name>L-tryptophan</name>
        <dbReference type="ChEBI" id="CHEBI:57912"/>
    </ligand>
</feature>
<organism evidence="10 11">
    <name type="scientific">Candidatus Muproteobacteria bacterium RBG_16_65_34</name>
    <dbReference type="NCBI Taxonomy" id="1817760"/>
    <lineage>
        <taxon>Bacteria</taxon>
        <taxon>Pseudomonadati</taxon>
        <taxon>Pseudomonadota</taxon>
        <taxon>Candidatus Muproteobacteria</taxon>
    </lineage>
</organism>
<feature type="short sequence motif" description="'KMSKS' region" evidence="8">
    <location>
        <begin position="278"/>
        <end position="282"/>
    </location>
</feature>
<comment type="catalytic activity">
    <reaction evidence="7 8">
        <text>tRNA(Trp) + L-tryptophan + ATP = L-tryptophyl-tRNA(Trp) + AMP + diphosphate + H(+)</text>
        <dbReference type="Rhea" id="RHEA:24080"/>
        <dbReference type="Rhea" id="RHEA-COMP:9671"/>
        <dbReference type="Rhea" id="RHEA-COMP:9705"/>
        <dbReference type="ChEBI" id="CHEBI:15378"/>
        <dbReference type="ChEBI" id="CHEBI:30616"/>
        <dbReference type="ChEBI" id="CHEBI:33019"/>
        <dbReference type="ChEBI" id="CHEBI:57912"/>
        <dbReference type="ChEBI" id="CHEBI:78442"/>
        <dbReference type="ChEBI" id="CHEBI:78535"/>
        <dbReference type="ChEBI" id="CHEBI:456215"/>
        <dbReference type="EC" id="6.1.1.2"/>
    </reaction>
</comment>
<evidence type="ECO:0000256" key="2">
    <source>
        <dbReference type="ARBA" id="ARBA00022598"/>
    </source>
</evidence>